<reference evidence="3 4" key="1">
    <citation type="submission" date="2020-01" db="EMBL/GenBank/DDBJ databases">
        <title>Herbidospora sp. NEAU-GS84 nov., a novel actinomycete isolated from soil.</title>
        <authorList>
            <person name="Han L."/>
        </authorList>
    </citation>
    <scope>NUCLEOTIDE SEQUENCE [LARGE SCALE GENOMIC DNA]</scope>
    <source>
        <strain evidence="3 4">NEAU-GS84</strain>
    </source>
</reference>
<evidence type="ECO:0000313" key="4">
    <source>
        <dbReference type="Proteomes" id="UP000479526"/>
    </source>
</evidence>
<feature type="transmembrane region" description="Helical" evidence="2">
    <location>
        <begin position="12"/>
        <end position="33"/>
    </location>
</feature>
<accession>A0A7C9P021</accession>
<sequence>MPARWSEIAPLAGITVGVIALGAAGIAALAVALSPTSPAVAPAEPQAAVSTPQPDQPTAVVEEAPPTPLPEVAGVRLSASGSAAGKTDPFTTAGPWELHYTLNCSGTAVPEGAGGISITLLEGARFVAGLVDDLGDQIDRRVQRTEVGIYVLDVSAPCPWTVEVTSL</sequence>
<dbReference type="Proteomes" id="UP000479526">
    <property type="component" value="Unassembled WGS sequence"/>
</dbReference>
<gene>
    <name evidence="3" type="ORF">GT755_12570</name>
</gene>
<evidence type="ECO:0000256" key="1">
    <source>
        <dbReference type="SAM" id="MobiDB-lite"/>
    </source>
</evidence>
<comment type="caution">
    <text evidence="3">The sequence shown here is derived from an EMBL/GenBank/DDBJ whole genome shotgun (WGS) entry which is preliminary data.</text>
</comment>
<protein>
    <submittedName>
        <fullName evidence="3">Uncharacterized protein</fullName>
    </submittedName>
</protein>
<keyword evidence="4" id="KW-1185">Reference proteome</keyword>
<dbReference type="RefSeq" id="WP_161479878.1">
    <property type="nucleotide sequence ID" value="NZ_WXEW01000003.1"/>
</dbReference>
<dbReference type="AlphaFoldDB" id="A0A7C9P021"/>
<organism evidence="3 4">
    <name type="scientific">Herbidospora solisilvae</name>
    <dbReference type="NCBI Taxonomy" id="2696284"/>
    <lineage>
        <taxon>Bacteria</taxon>
        <taxon>Bacillati</taxon>
        <taxon>Actinomycetota</taxon>
        <taxon>Actinomycetes</taxon>
        <taxon>Streptosporangiales</taxon>
        <taxon>Streptosporangiaceae</taxon>
        <taxon>Herbidospora</taxon>
    </lineage>
</organism>
<name>A0A7C9P021_9ACTN</name>
<evidence type="ECO:0000256" key="2">
    <source>
        <dbReference type="SAM" id="Phobius"/>
    </source>
</evidence>
<evidence type="ECO:0000313" key="3">
    <source>
        <dbReference type="EMBL" id="NAS22517.1"/>
    </source>
</evidence>
<feature type="region of interest" description="Disordered" evidence="1">
    <location>
        <begin position="43"/>
        <end position="66"/>
    </location>
</feature>
<dbReference type="EMBL" id="WXEW01000003">
    <property type="protein sequence ID" value="NAS22517.1"/>
    <property type="molecule type" value="Genomic_DNA"/>
</dbReference>
<proteinExistence type="predicted"/>
<keyword evidence="2" id="KW-0472">Membrane</keyword>
<keyword evidence="2" id="KW-1133">Transmembrane helix</keyword>
<keyword evidence="2" id="KW-0812">Transmembrane</keyword>